<protein>
    <submittedName>
        <fullName evidence="2">Uncharacterized protein</fullName>
    </submittedName>
</protein>
<dbReference type="PROSITE" id="PS50005">
    <property type="entry name" value="TPR"/>
    <property type="match status" value="3"/>
</dbReference>
<evidence type="ECO:0000313" key="2">
    <source>
        <dbReference type="EMBL" id="KXG43615.1"/>
    </source>
</evidence>
<dbReference type="SMART" id="SM00028">
    <property type="entry name" value="TPR"/>
    <property type="match status" value="3"/>
</dbReference>
<organism evidence="2 3">
    <name type="scientific">Tepidibacillus decaturensis</name>
    <dbReference type="NCBI Taxonomy" id="1413211"/>
    <lineage>
        <taxon>Bacteria</taxon>
        <taxon>Bacillati</taxon>
        <taxon>Bacillota</taxon>
        <taxon>Bacilli</taxon>
        <taxon>Bacillales</taxon>
        <taxon>Bacillaceae</taxon>
        <taxon>Tepidibacillus</taxon>
    </lineage>
</organism>
<dbReference type="Pfam" id="PF12895">
    <property type="entry name" value="ANAPC3"/>
    <property type="match status" value="1"/>
</dbReference>
<dbReference type="AlphaFoldDB" id="A0A135L3Q1"/>
<feature type="repeat" description="TPR" evidence="1">
    <location>
        <begin position="201"/>
        <end position="234"/>
    </location>
</feature>
<proteinExistence type="predicted"/>
<evidence type="ECO:0000313" key="3">
    <source>
        <dbReference type="Proteomes" id="UP000070352"/>
    </source>
</evidence>
<name>A0A135L3Q1_9BACI</name>
<keyword evidence="3" id="KW-1185">Reference proteome</keyword>
<dbReference type="PANTHER" id="PTHR12558">
    <property type="entry name" value="CELL DIVISION CYCLE 16,23,27"/>
    <property type="match status" value="1"/>
</dbReference>
<dbReference type="Gene3D" id="1.25.40.10">
    <property type="entry name" value="Tetratricopeptide repeat domain"/>
    <property type="match status" value="1"/>
</dbReference>
<dbReference type="InterPro" id="IPR019734">
    <property type="entry name" value="TPR_rpt"/>
</dbReference>
<sequence>MIHHELFAHMTQTLDRLGKEFEVTNSIDEELSLLEKYLSIKEMSEEITGELKKLNEKIRQFEKDHGLLDMDLHVMKDTDTMTEKYSEVVIKLDEEDFITFQKGIGFFDLWMYDQAILHLETTTKKYPDFNLARLYTAMTYFKKKEYAYSKREILILFKYSDDPDLLSLGHNLLGMIYGLERDEEQAIYHFKKAIELKKNWTEPIFNLAMLYYQTKHYHESISYLKELAQINTNDWEVLFYLGKAYQKLGEYDQAIEWLKKHIPLPNNR</sequence>
<dbReference type="Proteomes" id="UP000070352">
    <property type="component" value="Unassembled WGS sequence"/>
</dbReference>
<gene>
    <name evidence="2" type="ORF">U473_06000</name>
</gene>
<evidence type="ECO:0000256" key="1">
    <source>
        <dbReference type="PROSITE-ProRule" id="PRU00339"/>
    </source>
</evidence>
<dbReference type="InterPro" id="IPR011990">
    <property type="entry name" value="TPR-like_helical_dom_sf"/>
</dbReference>
<dbReference type="STRING" id="1413211.U473_06000"/>
<comment type="caution">
    <text evidence="2">The sequence shown here is derived from an EMBL/GenBank/DDBJ whole genome shotgun (WGS) entry which is preliminary data.</text>
</comment>
<dbReference type="PANTHER" id="PTHR12558:SF13">
    <property type="entry name" value="CELL DIVISION CYCLE PROTEIN 27 HOMOLOG"/>
    <property type="match status" value="1"/>
</dbReference>
<dbReference type="RefSeq" id="WP_068724335.1">
    <property type="nucleotide sequence ID" value="NZ_LSKU01000001.1"/>
</dbReference>
<dbReference type="SUPFAM" id="SSF48452">
    <property type="entry name" value="TPR-like"/>
    <property type="match status" value="1"/>
</dbReference>
<reference evidence="2 3" key="1">
    <citation type="submission" date="2016-02" db="EMBL/GenBank/DDBJ databases">
        <title>Draft Genome for Tepidibacillus decaturensis nov. sp. Strain Z9, an Anaerobic, Moderately Thermophilic and Heterotrophic Bacterium from Deep Subsurface of the Illinois Basin, USA.</title>
        <authorList>
            <person name="Dong Y."/>
            <person name="Chang J.Y."/>
            <person name="Sanford R."/>
            <person name="Fouke B.W."/>
        </authorList>
    </citation>
    <scope>NUCLEOTIDE SEQUENCE [LARGE SCALE GENOMIC DNA]</scope>
    <source>
        <strain evidence="2 3">Z9</strain>
    </source>
</reference>
<dbReference type="OrthoDB" id="2937463at2"/>
<dbReference type="EMBL" id="LSKU01000001">
    <property type="protein sequence ID" value="KXG43615.1"/>
    <property type="molecule type" value="Genomic_DNA"/>
</dbReference>
<feature type="repeat" description="TPR" evidence="1">
    <location>
        <begin position="167"/>
        <end position="200"/>
    </location>
</feature>
<accession>A0A135L3Q1</accession>
<feature type="repeat" description="TPR" evidence="1">
    <location>
        <begin position="235"/>
        <end position="267"/>
    </location>
</feature>
<keyword evidence="1" id="KW-0802">TPR repeat</keyword>
<dbReference type="PROSITE" id="PS50293">
    <property type="entry name" value="TPR_REGION"/>
    <property type="match status" value="1"/>
</dbReference>